<evidence type="ECO:0000313" key="4">
    <source>
        <dbReference type="Proteomes" id="UP000183104"/>
    </source>
</evidence>
<sequence length="307" mass="31995">MTVALVTHPACAEYVLPPLYPDQPARLDAISDQLIASGLEPLLRGVEAPAASDDQITAVHAADYLARLEHSLPVEGWQPLDVDTLLAPGSLAAARGAAGAALRAMELTLQGEAEAAFALTRPPGHHAGGSSARGFCLLNHAVLAAQHARIHQGAERVAIVDFDAHHGDGTESLVAEVPGLLFLSLYQDGGFGAPTGTGPGNALRLPLAPRATGTDLRAVAQDRLLPALEGFRPDLLLFSAGFDGHAEEDLSDLRLLERDYAWLVRACRAASAADGPPPTALVLEGGYVPRVLGRCVTEVIRGLLGPA</sequence>
<dbReference type="RefSeq" id="WP_054966291.1">
    <property type="nucleotide sequence ID" value="NZ_FMUN01000001.1"/>
</dbReference>
<dbReference type="AlphaFoldDB" id="A0A0P9ED81"/>
<dbReference type="SUPFAM" id="SSF52768">
    <property type="entry name" value="Arginase/deacetylase"/>
    <property type="match status" value="1"/>
</dbReference>
<dbReference type="InterPro" id="IPR023801">
    <property type="entry name" value="His_deacetylse_dom"/>
</dbReference>
<proteinExistence type="inferred from homology"/>
<organism evidence="3 4">
    <name type="scientific">Thiohalorhabdus denitrificans</name>
    <dbReference type="NCBI Taxonomy" id="381306"/>
    <lineage>
        <taxon>Bacteria</taxon>
        <taxon>Pseudomonadati</taxon>
        <taxon>Pseudomonadota</taxon>
        <taxon>Gammaproteobacteria</taxon>
        <taxon>Thiohalorhabdales</taxon>
        <taxon>Thiohalorhabdaceae</taxon>
        <taxon>Thiohalorhabdus</taxon>
    </lineage>
</organism>
<dbReference type="PANTHER" id="PTHR10625:SF10">
    <property type="entry name" value="HISTONE DEACETYLASE HDAC1"/>
    <property type="match status" value="1"/>
</dbReference>
<dbReference type="PRINTS" id="PR01270">
    <property type="entry name" value="HDASUPER"/>
</dbReference>
<dbReference type="InterPro" id="IPR023696">
    <property type="entry name" value="Ureohydrolase_dom_sf"/>
</dbReference>
<keyword evidence="4" id="KW-1185">Reference proteome</keyword>
<protein>
    <submittedName>
        <fullName evidence="3">Acetoin utilization deacetylase AcuC</fullName>
    </submittedName>
</protein>
<dbReference type="PANTHER" id="PTHR10625">
    <property type="entry name" value="HISTONE DEACETYLASE HDAC1-RELATED"/>
    <property type="match status" value="1"/>
</dbReference>
<dbReference type="STRING" id="381306.AN478_09115"/>
<feature type="domain" description="Histone deacetylase" evidence="2">
    <location>
        <begin position="21"/>
        <end position="302"/>
    </location>
</feature>
<evidence type="ECO:0000313" key="3">
    <source>
        <dbReference type="EMBL" id="SCX82390.1"/>
    </source>
</evidence>
<evidence type="ECO:0000256" key="1">
    <source>
        <dbReference type="ARBA" id="ARBA00005947"/>
    </source>
</evidence>
<comment type="similarity">
    <text evidence="1">Belongs to the histone deacetylase family.</text>
</comment>
<dbReference type="Proteomes" id="UP000183104">
    <property type="component" value="Unassembled WGS sequence"/>
</dbReference>
<dbReference type="OrthoDB" id="9808367at2"/>
<reference evidence="4" key="1">
    <citation type="submission" date="2016-10" db="EMBL/GenBank/DDBJ databases">
        <authorList>
            <person name="Varghese N."/>
        </authorList>
    </citation>
    <scope>NUCLEOTIDE SEQUENCE [LARGE SCALE GENOMIC DNA]</scope>
    <source>
        <strain evidence="4">HL 19</strain>
    </source>
</reference>
<dbReference type="Gene3D" id="3.40.800.20">
    <property type="entry name" value="Histone deacetylase domain"/>
    <property type="match status" value="1"/>
</dbReference>
<dbReference type="Pfam" id="PF00850">
    <property type="entry name" value="Hist_deacetyl"/>
    <property type="match status" value="1"/>
</dbReference>
<dbReference type="InterPro" id="IPR000286">
    <property type="entry name" value="HDACs"/>
</dbReference>
<dbReference type="GO" id="GO:0040029">
    <property type="term" value="P:epigenetic regulation of gene expression"/>
    <property type="evidence" value="ECO:0007669"/>
    <property type="project" value="TreeGrafter"/>
</dbReference>
<dbReference type="InterPro" id="IPR037138">
    <property type="entry name" value="His_deacetylse_dom_sf"/>
</dbReference>
<evidence type="ECO:0000259" key="2">
    <source>
        <dbReference type="Pfam" id="PF00850"/>
    </source>
</evidence>
<name>A0A0P9ED81_9GAMM</name>
<accession>A0A0P9ED81</accession>
<gene>
    <name evidence="3" type="ORF">SAMN05661077_0580</name>
</gene>
<dbReference type="GO" id="GO:0004407">
    <property type="term" value="F:histone deacetylase activity"/>
    <property type="evidence" value="ECO:0007669"/>
    <property type="project" value="TreeGrafter"/>
</dbReference>
<dbReference type="EMBL" id="FMUN01000001">
    <property type="protein sequence ID" value="SCX82390.1"/>
    <property type="molecule type" value="Genomic_DNA"/>
</dbReference>